<dbReference type="AlphaFoldDB" id="A0A0U3N450"/>
<organism evidence="1 2">
    <name type="scientific">Roseateles depolymerans</name>
    <dbReference type="NCBI Taxonomy" id="76731"/>
    <lineage>
        <taxon>Bacteria</taxon>
        <taxon>Pseudomonadati</taxon>
        <taxon>Pseudomonadota</taxon>
        <taxon>Betaproteobacteria</taxon>
        <taxon>Burkholderiales</taxon>
        <taxon>Sphaerotilaceae</taxon>
        <taxon>Roseateles</taxon>
    </lineage>
</organism>
<name>A0A0U3N450_9BURK</name>
<gene>
    <name evidence="1" type="ORF">RD2015_2520</name>
</gene>
<keyword evidence="2" id="KW-1185">Reference proteome</keyword>
<proteinExistence type="predicted"/>
<accession>A0A0U3N450</accession>
<protein>
    <submittedName>
        <fullName evidence="1">Uncharacterized protein</fullName>
    </submittedName>
</protein>
<dbReference type="RefSeq" id="WP_198165055.1">
    <property type="nucleotide sequence ID" value="NZ_CP013729.1"/>
</dbReference>
<reference evidence="1 2" key="1">
    <citation type="submission" date="2015-12" db="EMBL/GenBank/DDBJ databases">
        <title>Complete genome of Roseateles depolymerans KCTC 42856.</title>
        <authorList>
            <person name="Kim K.M."/>
        </authorList>
    </citation>
    <scope>NUCLEOTIDE SEQUENCE [LARGE SCALE GENOMIC DNA]</scope>
    <source>
        <strain evidence="1 2">KCTC 42856</strain>
    </source>
</reference>
<dbReference type="Proteomes" id="UP000060699">
    <property type="component" value="Chromosome"/>
</dbReference>
<sequence length="95" mass="9888">MTVSIDLSTAAPEAPVGTATPAQAPASVPAPRLDTPEPALMPQELVFEASQQVTIRCGKSSITLYPNGKIALRGEYIVSDAEGVNRIVGGQIELN</sequence>
<dbReference type="KEGG" id="rdp:RD2015_2520"/>
<dbReference type="STRING" id="76731.RD2015_2520"/>
<evidence type="ECO:0000313" key="2">
    <source>
        <dbReference type="Proteomes" id="UP000060699"/>
    </source>
</evidence>
<dbReference type="EMBL" id="CP013729">
    <property type="protein sequence ID" value="ALV06987.1"/>
    <property type="molecule type" value="Genomic_DNA"/>
</dbReference>
<evidence type="ECO:0000313" key="1">
    <source>
        <dbReference type="EMBL" id="ALV06987.1"/>
    </source>
</evidence>